<evidence type="ECO:0000256" key="11">
    <source>
        <dbReference type="ARBA" id="ARBA00048160"/>
    </source>
</evidence>
<evidence type="ECO:0000256" key="6">
    <source>
        <dbReference type="ARBA" id="ARBA00022777"/>
    </source>
</evidence>
<comment type="caution">
    <text evidence="15">The sequence shown here is derived from an EMBL/GenBank/DDBJ whole genome shotgun (WGS) entry which is preliminary data.</text>
</comment>
<comment type="similarity">
    <text evidence="3 12">Belongs to the hexokinase family.</text>
</comment>
<dbReference type="InterPro" id="IPR022672">
    <property type="entry name" value="Hexokinase_N"/>
</dbReference>
<keyword evidence="6 12" id="KW-0418">Kinase</keyword>
<evidence type="ECO:0000256" key="3">
    <source>
        <dbReference type="ARBA" id="ARBA00009225"/>
    </source>
</evidence>
<dbReference type="GO" id="GO:0006006">
    <property type="term" value="P:glucose metabolic process"/>
    <property type="evidence" value="ECO:0007669"/>
    <property type="project" value="TreeGrafter"/>
</dbReference>
<keyword evidence="7 12" id="KW-0067">ATP-binding</keyword>
<evidence type="ECO:0000256" key="10">
    <source>
        <dbReference type="ARBA" id="ARBA00047905"/>
    </source>
</evidence>
<dbReference type="PANTHER" id="PTHR19443">
    <property type="entry name" value="HEXOKINASE"/>
    <property type="match status" value="1"/>
</dbReference>
<dbReference type="SUPFAM" id="SSF53067">
    <property type="entry name" value="Actin-like ATPase domain"/>
    <property type="match status" value="2"/>
</dbReference>
<dbReference type="CDD" id="cd24019">
    <property type="entry name" value="ASKHA_NBD_HK_meta"/>
    <property type="match status" value="1"/>
</dbReference>
<dbReference type="Pfam" id="PF03727">
    <property type="entry name" value="Hexokinase_2"/>
    <property type="match status" value="1"/>
</dbReference>
<comment type="catalytic activity">
    <reaction evidence="10">
        <text>D-fructose + ATP = D-fructose 6-phosphate + ADP + H(+)</text>
        <dbReference type="Rhea" id="RHEA:16125"/>
        <dbReference type="ChEBI" id="CHEBI:15378"/>
        <dbReference type="ChEBI" id="CHEBI:30616"/>
        <dbReference type="ChEBI" id="CHEBI:37721"/>
        <dbReference type="ChEBI" id="CHEBI:61527"/>
        <dbReference type="ChEBI" id="CHEBI:456216"/>
        <dbReference type="EC" id="2.7.1.1"/>
    </reaction>
    <physiologicalReaction direction="left-to-right" evidence="10">
        <dbReference type="Rhea" id="RHEA:16126"/>
    </physiologicalReaction>
</comment>
<dbReference type="PRINTS" id="PR00475">
    <property type="entry name" value="HEXOKINASE"/>
</dbReference>
<evidence type="ECO:0000256" key="4">
    <source>
        <dbReference type="ARBA" id="ARBA00022679"/>
    </source>
</evidence>
<dbReference type="GO" id="GO:0001678">
    <property type="term" value="P:intracellular glucose homeostasis"/>
    <property type="evidence" value="ECO:0007669"/>
    <property type="project" value="InterPro"/>
</dbReference>
<dbReference type="Gene3D" id="3.30.420.40">
    <property type="match status" value="1"/>
</dbReference>
<dbReference type="GO" id="GO:0005829">
    <property type="term" value="C:cytosol"/>
    <property type="evidence" value="ECO:0007669"/>
    <property type="project" value="TreeGrafter"/>
</dbReference>
<evidence type="ECO:0000313" key="15">
    <source>
        <dbReference type="EMBL" id="KAJ8924888.1"/>
    </source>
</evidence>
<feature type="domain" description="Hexokinase C-terminal" evidence="14">
    <location>
        <begin position="225"/>
        <end position="459"/>
    </location>
</feature>
<dbReference type="GO" id="GO:0005536">
    <property type="term" value="F:D-glucose binding"/>
    <property type="evidence" value="ECO:0007669"/>
    <property type="project" value="InterPro"/>
</dbReference>
<dbReference type="InterPro" id="IPR043129">
    <property type="entry name" value="ATPase_NBD"/>
</dbReference>
<sequence length="466" mass="51270">MTTMCRSQVCNPTMWPSGSTEGVSPAVVEGGKELVLSDQQLAKYMELFEENINRGLGKETNPTAIVKCFPTYVQHLPDGTEKGKYLALDLGGSNIRVLLVELGTAMNINSKVFTIPLSIMQGQGTLLFDFIADCLIGFVKSNNVEEELPLGFTFSFPLVQKGLKIGILERWTKDFSCPGVIGNDVVTMLQDALERRGHKKICIAAVLNDTTGTLMAAAFKHPRARIGLIVGTGTNGCYWESQQKAELFDEPDSGSGKVIINLEWGAFGDDGALDFIRRSYDEDVDLHSVNPGKQKHEKMISGMYMGELVRLMAEKFTKAGLMFEGRGSVSLFTRGALESSAVSDIERERYGEFTNVKRVCDSLGLTHATREDYCNMRYLCSLISRRAAQMVAAGLSVLMRRVGHKKVAVGIDGTVYKFHPHFHNLMMEKIKDITGDEFDYSLFLVEDGSGIGAALLAAVLARTQQL</sequence>
<dbReference type="PANTHER" id="PTHR19443:SF16">
    <property type="entry name" value="HEXOKINASE TYPE 1-RELATED"/>
    <property type="match status" value="1"/>
</dbReference>
<reference evidence="15 16" key="1">
    <citation type="journal article" date="2023" name="Insect Mol. Biol.">
        <title>Genome sequencing provides insights into the evolution of gene families encoding plant cell wall-degrading enzymes in longhorned beetles.</title>
        <authorList>
            <person name="Shin N.R."/>
            <person name="Okamura Y."/>
            <person name="Kirsch R."/>
            <person name="Pauchet Y."/>
        </authorList>
    </citation>
    <scope>NUCLEOTIDE SEQUENCE [LARGE SCALE GENOMIC DNA]</scope>
    <source>
        <strain evidence="15">EAD_L_NR</strain>
    </source>
</reference>
<organism evidence="15 16">
    <name type="scientific">Exocentrus adspersus</name>
    <dbReference type="NCBI Taxonomy" id="1586481"/>
    <lineage>
        <taxon>Eukaryota</taxon>
        <taxon>Metazoa</taxon>
        <taxon>Ecdysozoa</taxon>
        <taxon>Arthropoda</taxon>
        <taxon>Hexapoda</taxon>
        <taxon>Insecta</taxon>
        <taxon>Pterygota</taxon>
        <taxon>Neoptera</taxon>
        <taxon>Endopterygota</taxon>
        <taxon>Coleoptera</taxon>
        <taxon>Polyphaga</taxon>
        <taxon>Cucujiformia</taxon>
        <taxon>Chrysomeloidea</taxon>
        <taxon>Cerambycidae</taxon>
        <taxon>Lamiinae</taxon>
        <taxon>Acanthocinini</taxon>
        <taxon>Exocentrus</taxon>
    </lineage>
</organism>
<evidence type="ECO:0000256" key="9">
    <source>
        <dbReference type="ARBA" id="ARBA00044613"/>
    </source>
</evidence>
<protein>
    <recommendedName>
        <fullName evidence="12">Phosphotransferase</fullName>
        <ecNumber evidence="12">2.7.1.-</ecNumber>
    </recommendedName>
</protein>
<evidence type="ECO:0000259" key="13">
    <source>
        <dbReference type="Pfam" id="PF00349"/>
    </source>
</evidence>
<dbReference type="GO" id="GO:0005524">
    <property type="term" value="F:ATP binding"/>
    <property type="evidence" value="ECO:0007669"/>
    <property type="project" value="UniProtKB-UniRule"/>
</dbReference>
<comment type="pathway">
    <text evidence="2">Carbohydrate metabolism; hexose metabolism.</text>
</comment>
<dbReference type="Pfam" id="PF00349">
    <property type="entry name" value="Hexokinase_1"/>
    <property type="match status" value="1"/>
</dbReference>
<dbReference type="PROSITE" id="PS51748">
    <property type="entry name" value="HEXOKINASE_2"/>
    <property type="match status" value="1"/>
</dbReference>
<dbReference type="AlphaFoldDB" id="A0AAV8WEW0"/>
<dbReference type="FunFam" id="3.30.420.40:FF:000805">
    <property type="entry name" value="Hexokinase-2"/>
    <property type="match status" value="1"/>
</dbReference>
<evidence type="ECO:0000256" key="12">
    <source>
        <dbReference type="RuleBase" id="RU362007"/>
    </source>
</evidence>
<dbReference type="Gene3D" id="3.40.367.20">
    <property type="match status" value="1"/>
</dbReference>
<evidence type="ECO:0000256" key="1">
    <source>
        <dbReference type="ARBA" id="ARBA00004888"/>
    </source>
</evidence>
<dbReference type="EMBL" id="JANEYG010000002">
    <property type="protein sequence ID" value="KAJ8924888.1"/>
    <property type="molecule type" value="Genomic_DNA"/>
</dbReference>
<keyword evidence="8 12" id="KW-0324">Glycolysis</keyword>
<evidence type="ECO:0000259" key="14">
    <source>
        <dbReference type="Pfam" id="PF03727"/>
    </source>
</evidence>
<comment type="catalytic activity">
    <reaction evidence="9">
        <text>a D-hexose + ATP = a D-hexose 6-phosphate + ADP + H(+)</text>
        <dbReference type="Rhea" id="RHEA:22740"/>
        <dbReference type="ChEBI" id="CHEBI:4194"/>
        <dbReference type="ChEBI" id="CHEBI:15378"/>
        <dbReference type="ChEBI" id="CHEBI:30616"/>
        <dbReference type="ChEBI" id="CHEBI:229467"/>
        <dbReference type="ChEBI" id="CHEBI:456216"/>
        <dbReference type="EC" id="2.7.1.1"/>
    </reaction>
    <physiologicalReaction direction="left-to-right" evidence="9">
        <dbReference type="Rhea" id="RHEA:22741"/>
    </physiologicalReaction>
</comment>
<dbReference type="FunFam" id="3.40.367.20:FF:000005">
    <property type="entry name" value="Phosphotransferase"/>
    <property type="match status" value="1"/>
</dbReference>
<gene>
    <name evidence="15" type="ORF">NQ315_001044</name>
</gene>
<dbReference type="GO" id="GO:0004340">
    <property type="term" value="F:glucokinase activity"/>
    <property type="evidence" value="ECO:0007669"/>
    <property type="project" value="TreeGrafter"/>
</dbReference>
<comment type="pathway">
    <text evidence="1">Carbohydrate degradation; glycolysis; D-glyceraldehyde 3-phosphate and glycerone phosphate from D-glucose: step 1/4.</text>
</comment>
<evidence type="ECO:0000313" key="16">
    <source>
        <dbReference type="Proteomes" id="UP001159042"/>
    </source>
</evidence>
<dbReference type="InterPro" id="IPR022673">
    <property type="entry name" value="Hexokinase_C"/>
</dbReference>
<comment type="catalytic activity">
    <reaction evidence="11">
        <text>D-glucose + ATP = D-glucose 6-phosphate + ADP + H(+)</text>
        <dbReference type="Rhea" id="RHEA:17825"/>
        <dbReference type="ChEBI" id="CHEBI:4167"/>
        <dbReference type="ChEBI" id="CHEBI:15378"/>
        <dbReference type="ChEBI" id="CHEBI:30616"/>
        <dbReference type="ChEBI" id="CHEBI:61548"/>
        <dbReference type="ChEBI" id="CHEBI:456216"/>
        <dbReference type="EC" id="2.7.1.1"/>
    </reaction>
    <physiologicalReaction direction="left-to-right" evidence="11">
        <dbReference type="Rhea" id="RHEA:17826"/>
    </physiologicalReaction>
</comment>
<name>A0AAV8WEW0_9CUCU</name>
<feature type="domain" description="Hexokinase N-terminal" evidence="13">
    <location>
        <begin position="32"/>
        <end position="219"/>
    </location>
</feature>
<keyword evidence="4 12" id="KW-0808">Transferase</keyword>
<dbReference type="GO" id="GO:0006096">
    <property type="term" value="P:glycolytic process"/>
    <property type="evidence" value="ECO:0007669"/>
    <property type="project" value="UniProtKB-KW"/>
</dbReference>
<dbReference type="GO" id="GO:0008865">
    <property type="term" value="F:fructokinase activity"/>
    <property type="evidence" value="ECO:0007669"/>
    <property type="project" value="TreeGrafter"/>
</dbReference>
<evidence type="ECO:0000256" key="2">
    <source>
        <dbReference type="ARBA" id="ARBA00005028"/>
    </source>
</evidence>
<accession>A0AAV8WEW0</accession>
<evidence type="ECO:0000256" key="7">
    <source>
        <dbReference type="ARBA" id="ARBA00022840"/>
    </source>
</evidence>
<keyword evidence="5 12" id="KW-0547">Nucleotide-binding</keyword>
<dbReference type="Proteomes" id="UP001159042">
    <property type="component" value="Unassembled WGS sequence"/>
</dbReference>
<dbReference type="GO" id="GO:0005739">
    <property type="term" value="C:mitochondrion"/>
    <property type="evidence" value="ECO:0007669"/>
    <property type="project" value="TreeGrafter"/>
</dbReference>
<proteinExistence type="inferred from homology"/>
<dbReference type="InterPro" id="IPR001312">
    <property type="entry name" value="Hexokinase"/>
</dbReference>
<evidence type="ECO:0000256" key="8">
    <source>
        <dbReference type="ARBA" id="ARBA00023152"/>
    </source>
</evidence>
<dbReference type="EC" id="2.7.1.-" evidence="12"/>
<keyword evidence="16" id="KW-1185">Reference proteome</keyword>
<evidence type="ECO:0000256" key="5">
    <source>
        <dbReference type="ARBA" id="ARBA00022741"/>
    </source>
</evidence>